<dbReference type="EMBL" id="CAXKWB010013609">
    <property type="protein sequence ID" value="CAL4108271.1"/>
    <property type="molecule type" value="Genomic_DNA"/>
</dbReference>
<keyword evidence="2" id="KW-1185">Reference proteome</keyword>
<gene>
    <name evidence="1" type="ORF">MNOR_LOCUS18777</name>
</gene>
<evidence type="ECO:0000313" key="2">
    <source>
        <dbReference type="Proteomes" id="UP001497623"/>
    </source>
</evidence>
<dbReference type="AlphaFoldDB" id="A0AAV2QZV9"/>
<reference evidence="1 2" key="1">
    <citation type="submission" date="2024-05" db="EMBL/GenBank/DDBJ databases">
        <authorList>
            <person name="Wallberg A."/>
        </authorList>
    </citation>
    <scope>NUCLEOTIDE SEQUENCE [LARGE SCALE GENOMIC DNA]</scope>
</reference>
<evidence type="ECO:0000313" key="1">
    <source>
        <dbReference type="EMBL" id="CAL4108271.1"/>
    </source>
</evidence>
<name>A0AAV2QZV9_MEGNR</name>
<comment type="caution">
    <text evidence="1">The sequence shown here is derived from an EMBL/GenBank/DDBJ whole genome shotgun (WGS) entry which is preliminary data.</text>
</comment>
<feature type="non-terminal residue" evidence="1">
    <location>
        <position position="99"/>
    </location>
</feature>
<accession>A0AAV2QZV9</accession>
<proteinExistence type="predicted"/>
<sequence>MHGLLHEGPGGSSKPDNHRTSDCRVVSNLVFCIMTQNVTADLIPGSMLSCIMNGLLHISPNGNTQQNNRASADMHHAFPPALRCCLESIIFLLNVIIIP</sequence>
<dbReference type="Proteomes" id="UP001497623">
    <property type="component" value="Unassembled WGS sequence"/>
</dbReference>
<organism evidence="1 2">
    <name type="scientific">Meganyctiphanes norvegica</name>
    <name type="common">Northern krill</name>
    <name type="synonym">Thysanopoda norvegica</name>
    <dbReference type="NCBI Taxonomy" id="48144"/>
    <lineage>
        <taxon>Eukaryota</taxon>
        <taxon>Metazoa</taxon>
        <taxon>Ecdysozoa</taxon>
        <taxon>Arthropoda</taxon>
        <taxon>Crustacea</taxon>
        <taxon>Multicrustacea</taxon>
        <taxon>Malacostraca</taxon>
        <taxon>Eumalacostraca</taxon>
        <taxon>Eucarida</taxon>
        <taxon>Euphausiacea</taxon>
        <taxon>Euphausiidae</taxon>
        <taxon>Meganyctiphanes</taxon>
    </lineage>
</organism>
<protein>
    <submittedName>
        <fullName evidence="1">Uncharacterized protein</fullName>
    </submittedName>
</protein>